<dbReference type="EMBL" id="GG770383">
    <property type="protein sequence ID" value="EFG27959.2"/>
    <property type="molecule type" value="Genomic_DNA"/>
</dbReference>
<feature type="domain" description="DUF5724" evidence="1">
    <location>
        <begin position="18"/>
        <end position="465"/>
    </location>
</feature>
<dbReference type="Proteomes" id="UP000003964">
    <property type="component" value="Unassembled WGS sequence"/>
</dbReference>
<accession>D6LHT3</accession>
<dbReference type="InterPro" id="IPR043782">
    <property type="entry name" value="DUF5724"/>
</dbReference>
<evidence type="ECO:0000259" key="1">
    <source>
        <dbReference type="Pfam" id="PF18991"/>
    </source>
</evidence>
<dbReference type="AlphaFoldDB" id="D6LHT3"/>
<proteinExistence type="predicted"/>
<evidence type="ECO:0000313" key="3">
    <source>
        <dbReference type="Proteomes" id="UP000003964"/>
    </source>
</evidence>
<reference evidence="2 3" key="1">
    <citation type="submission" date="2010-03" db="EMBL/GenBank/DDBJ databases">
        <title>The Genome Sequence of Fusobacterium sp. 1_1_41FAA.</title>
        <authorList>
            <consortium name="The Broad Institute Genome Sequencing Platform"/>
            <person name="Ward D."/>
            <person name="Earl A."/>
            <person name="Feldgarden M."/>
            <person name="Gevers D."/>
            <person name="Young S.K."/>
            <person name="Zeng Q."/>
            <person name="Koehrsen M."/>
            <person name="Alvarado L."/>
            <person name="Berlin A."/>
            <person name="Borenstein D."/>
            <person name="Chapman S."/>
            <person name="Chen Z."/>
            <person name="Engels R."/>
            <person name="Freedman E."/>
            <person name="Gellesch M."/>
            <person name="Goldberg J."/>
            <person name="Griggs A."/>
            <person name="Gujja S."/>
            <person name="Heilman E."/>
            <person name="Heiman D."/>
            <person name="Hepburn T."/>
            <person name="Howarth C."/>
            <person name="Jen D."/>
            <person name="Larson L."/>
            <person name="Mehta T."/>
            <person name="Park D."/>
            <person name="Pearson M."/>
            <person name="Richards J."/>
            <person name="Roberts A."/>
            <person name="Saif S."/>
            <person name="Shea T."/>
            <person name="Shenoy N."/>
            <person name="Sisk P."/>
            <person name="Stolte C."/>
            <person name="Sykes S."/>
            <person name="Walk T."/>
            <person name="White J."/>
            <person name="Yandava C."/>
            <person name="Strauss J.C."/>
            <person name="Ambrose C.E."/>
            <person name="Allen-Vercoe E."/>
            <person name="Haas B."/>
            <person name="Henn M.R."/>
            <person name="Nusbaum C."/>
            <person name="Birren B."/>
        </authorList>
    </citation>
    <scope>NUCLEOTIDE SEQUENCE [LARGE SCALE GENOMIC DNA]</scope>
    <source>
        <strain evidence="2 3">1_1_41FAA</strain>
    </source>
</reference>
<evidence type="ECO:0000313" key="2">
    <source>
        <dbReference type="EMBL" id="EFG27959.2"/>
    </source>
</evidence>
<protein>
    <recommendedName>
        <fullName evidence="1">DUF5724 domain-containing protein</fullName>
    </recommendedName>
</protein>
<name>D6LHT3_9FUSO</name>
<gene>
    <name evidence="2" type="ORF">HMPREF0400_01292</name>
</gene>
<organism evidence="2 3">
    <name type="scientific">Fusobacterium periodonticum 1_1_41FAA</name>
    <dbReference type="NCBI Taxonomy" id="469621"/>
    <lineage>
        <taxon>Bacteria</taxon>
        <taxon>Fusobacteriati</taxon>
        <taxon>Fusobacteriota</taxon>
        <taxon>Fusobacteriia</taxon>
        <taxon>Fusobacteriales</taxon>
        <taxon>Fusobacteriaceae</taxon>
        <taxon>Fusobacterium</taxon>
    </lineage>
</organism>
<sequence length="467" mass="54740">MVGGKMLSFSDYKFELAYKIKEVNQLSKNITKDENNIFIIEKTIDAKNIFSKTADELFELAKKLDILITENADYEYINIYTNQKEVLKTGFFPMLNMKNHSSDVDKLEEYPLAELWKEFYENEIKDFSTLYQLHLLYQPYRKTGKFSDVINDILGIAPTTIINNIAQLFETTSSKNPRANIMAKIIDLLYMEYEGKNKEYVFETAKAFAIALLDRKTEDLVEKLSKPSFHYDKKIEYTTLFSIPSKVTFNYLSNYYNEKTFIESFILKLAIENKLSNYKHGEVFYSLIEIANSIELGLAPKELLIKNILSTSIENILDNLKIFYHLISGKKHDFYNDVDKMRETWNYDKAIKVLEKCVLEAVNSIVDSELKSEDSKTKYSKLITYIEKIEGIDYLIKILQALDNKKIARNKKETLNYLLKICYPSKEDNLKTFKEKIKNIDISKERLVEVAIYSPQWKKFIDDFLML</sequence>
<dbReference type="Pfam" id="PF18991">
    <property type="entry name" value="DUF5724"/>
    <property type="match status" value="1"/>
</dbReference>